<evidence type="ECO:0000256" key="8">
    <source>
        <dbReference type="ARBA" id="ARBA00022840"/>
    </source>
</evidence>
<dbReference type="NCBIfam" id="NF045550">
    <property type="entry name" value="FrctkaseScrK"/>
    <property type="match status" value="1"/>
</dbReference>
<comment type="catalytic activity">
    <reaction evidence="12">
        <text>D-fructose + ATP = D-fructose 6-phosphate + ADP + H(+)</text>
        <dbReference type="Rhea" id="RHEA:16125"/>
        <dbReference type="ChEBI" id="CHEBI:15378"/>
        <dbReference type="ChEBI" id="CHEBI:30616"/>
        <dbReference type="ChEBI" id="CHEBI:37721"/>
        <dbReference type="ChEBI" id="CHEBI:61527"/>
        <dbReference type="ChEBI" id="CHEBI:456216"/>
        <dbReference type="EC" id="2.7.1.4"/>
    </reaction>
</comment>
<keyword evidence="8" id="KW-0067">ATP-binding</keyword>
<comment type="cofactor">
    <cofactor evidence="1">
        <name>Mg(2+)</name>
        <dbReference type="ChEBI" id="CHEBI:18420"/>
    </cofactor>
</comment>
<protein>
    <recommendedName>
        <fullName evidence="13">Fructokinase</fullName>
        <ecNumber evidence="11">2.7.1.4</ecNumber>
    </recommendedName>
</protein>
<dbReference type="InterPro" id="IPR000600">
    <property type="entry name" value="ROK"/>
</dbReference>
<dbReference type="GO" id="GO:0005524">
    <property type="term" value="F:ATP binding"/>
    <property type="evidence" value="ECO:0007669"/>
    <property type="project" value="UniProtKB-KW"/>
</dbReference>
<evidence type="ECO:0000313" key="15">
    <source>
        <dbReference type="Proteomes" id="UP000394068"/>
    </source>
</evidence>
<evidence type="ECO:0000256" key="10">
    <source>
        <dbReference type="ARBA" id="ARBA00023277"/>
    </source>
</evidence>
<dbReference type="RefSeq" id="WP_077322736.1">
    <property type="nucleotide sequence ID" value="NZ_CABEHT010000001.1"/>
</dbReference>
<dbReference type="InterPro" id="IPR049874">
    <property type="entry name" value="ROK_cs"/>
</dbReference>
<dbReference type="Proteomes" id="UP000394068">
    <property type="component" value="Unassembled WGS sequence"/>
</dbReference>
<dbReference type="EC" id="2.7.1.4" evidence="11"/>
<dbReference type="EMBL" id="CABEHT010000001">
    <property type="protein sequence ID" value="VTS22411.1"/>
    <property type="molecule type" value="Genomic_DNA"/>
</dbReference>
<keyword evidence="7" id="KW-0862">Zinc</keyword>
<keyword evidence="6 14" id="KW-0418">Kinase</keyword>
<dbReference type="PANTHER" id="PTHR42742:SF3">
    <property type="entry name" value="FRUCTOKINASE"/>
    <property type="match status" value="1"/>
</dbReference>
<name>A0A4U9YAN4_9STRE</name>
<organism evidence="14 15">
    <name type="scientific">Streptococcus pseudoporcinus</name>
    <dbReference type="NCBI Taxonomy" id="361101"/>
    <lineage>
        <taxon>Bacteria</taxon>
        <taxon>Bacillati</taxon>
        <taxon>Bacillota</taxon>
        <taxon>Bacilli</taxon>
        <taxon>Lactobacillales</taxon>
        <taxon>Streptococcaceae</taxon>
        <taxon>Streptococcus</taxon>
    </lineage>
</organism>
<reference evidence="14 15" key="1">
    <citation type="submission" date="2019-05" db="EMBL/GenBank/DDBJ databases">
        <authorList>
            <consortium name="Pathogen Informatics"/>
        </authorList>
    </citation>
    <scope>NUCLEOTIDE SEQUENCE [LARGE SCALE GENOMIC DNA]</scope>
    <source>
        <strain evidence="14 15">NCTC5386</strain>
    </source>
</reference>
<keyword evidence="5" id="KW-0547">Nucleotide-binding</keyword>
<sequence length="297" mass="31838">MAGLYGSIEAGGTKFVCAVGDDKFKMIKHLQFPTTSVEETIANCITFFEPFRDQLLGIGIGSFGPIDSDQESPTYGYITNTPKEGWANVDFLSEFTKALSVPVFFTTDVNSSAYGELLARPHVNSLVYYTVGTGIGAGAIQGGQLIGGLGHTEAGHTYVRPHSSDLKNGFTGVCPFHQGCLEGLASGPSLEARTGVKGELLPIDSPVWDIQAFYIAQAALQASMLYRPELIVFGGGVMAQNHMLERVRHHFEVLLNGYLPVPNLKKYIVTPAVTNNGSATLGNFALAKKVSKKSEAL</sequence>
<proteinExistence type="inferred from homology"/>
<comment type="similarity">
    <text evidence="2">Belongs to the ROK (NagC/XylR) family.</text>
</comment>
<keyword evidence="3 14" id="KW-0808">Transferase</keyword>
<dbReference type="Pfam" id="PF00480">
    <property type="entry name" value="ROK"/>
    <property type="match status" value="1"/>
</dbReference>
<dbReference type="PANTHER" id="PTHR42742">
    <property type="entry name" value="TRANSCRIPTIONAL REPRESSOR MPRA"/>
    <property type="match status" value="1"/>
</dbReference>
<evidence type="ECO:0000256" key="12">
    <source>
        <dbReference type="ARBA" id="ARBA00048451"/>
    </source>
</evidence>
<evidence type="ECO:0000256" key="3">
    <source>
        <dbReference type="ARBA" id="ARBA00022679"/>
    </source>
</evidence>
<dbReference type="GO" id="GO:0046872">
    <property type="term" value="F:metal ion binding"/>
    <property type="evidence" value="ECO:0007669"/>
    <property type="project" value="UniProtKB-KW"/>
</dbReference>
<dbReference type="SUPFAM" id="SSF53067">
    <property type="entry name" value="Actin-like ATPase domain"/>
    <property type="match status" value="1"/>
</dbReference>
<evidence type="ECO:0000256" key="2">
    <source>
        <dbReference type="ARBA" id="ARBA00006479"/>
    </source>
</evidence>
<dbReference type="GO" id="GO:0008865">
    <property type="term" value="F:fructokinase activity"/>
    <property type="evidence" value="ECO:0007669"/>
    <property type="project" value="UniProtKB-EC"/>
</dbReference>
<evidence type="ECO:0000256" key="5">
    <source>
        <dbReference type="ARBA" id="ARBA00022741"/>
    </source>
</evidence>
<dbReference type="PROSITE" id="PS01125">
    <property type="entry name" value="ROK"/>
    <property type="match status" value="1"/>
</dbReference>
<evidence type="ECO:0000256" key="4">
    <source>
        <dbReference type="ARBA" id="ARBA00022723"/>
    </source>
</evidence>
<dbReference type="FunFam" id="3.30.420.40:FF:000136">
    <property type="entry name" value="Putative fructokinase"/>
    <property type="match status" value="1"/>
</dbReference>
<dbReference type="InterPro" id="IPR051804">
    <property type="entry name" value="Carb_Metab_Reg_Kinase/Isom"/>
</dbReference>
<evidence type="ECO:0000256" key="7">
    <source>
        <dbReference type="ARBA" id="ARBA00022833"/>
    </source>
</evidence>
<keyword evidence="9" id="KW-0460">Magnesium</keyword>
<keyword evidence="4" id="KW-0479">Metal-binding</keyword>
<evidence type="ECO:0000256" key="11">
    <source>
        <dbReference type="ARBA" id="ARBA00038887"/>
    </source>
</evidence>
<evidence type="ECO:0000256" key="13">
    <source>
        <dbReference type="ARBA" id="ARBA00074653"/>
    </source>
</evidence>
<dbReference type="Gene3D" id="3.30.420.40">
    <property type="match status" value="2"/>
</dbReference>
<evidence type="ECO:0000313" key="14">
    <source>
        <dbReference type="EMBL" id="VTS22411.1"/>
    </source>
</evidence>
<dbReference type="AlphaFoldDB" id="A0A4U9YAN4"/>
<dbReference type="FunFam" id="3.30.420.40:FF:000153">
    <property type="entry name" value="Putative fructokinase"/>
    <property type="match status" value="1"/>
</dbReference>
<dbReference type="InterPro" id="IPR054618">
    <property type="entry name" value="ScrK"/>
</dbReference>
<dbReference type="InterPro" id="IPR043129">
    <property type="entry name" value="ATPase_NBD"/>
</dbReference>
<evidence type="ECO:0000256" key="6">
    <source>
        <dbReference type="ARBA" id="ARBA00022777"/>
    </source>
</evidence>
<evidence type="ECO:0000256" key="9">
    <source>
        <dbReference type="ARBA" id="ARBA00022842"/>
    </source>
</evidence>
<gene>
    <name evidence="14" type="primary">gmuE</name>
    <name evidence="14" type="ORF">NCTC5386_01892</name>
</gene>
<evidence type="ECO:0000256" key="1">
    <source>
        <dbReference type="ARBA" id="ARBA00001946"/>
    </source>
</evidence>
<accession>A0A4U9YAN4</accession>
<keyword evidence="10" id="KW-0119">Carbohydrate metabolism</keyword>
<dbReference type="CDD" id="cd24067">
    <property type="entry name" value="ASKHA_NBD_ROK_BsFRK-like"/>
    <property type="match status" value="1"/>
</dbReference>